<reference evidence="3" key="2">
    <citation type="submission" date="2022-03" db="EMBL/GenBank/DDBJ databases">
        <title>Genome Encyclopedia of Bacteria and Archaea VI: Functional Genomics of Type Strains.</title>
        <authorList>
            <person name="Whitman W."/>
        </authorList>
    </citation>
    <scope>NUCLEOTIDE SEQUENCE</scope>
    <source>
        <strain evidence="3">HSC-15S17</strain>
    </source>
</reference>
<organism evidence="2 4">
    <name type="scientific">Duganella violaceipulchra</name>
    <dbReference type="NCBI Taxonomy" id="2849652"/>
    <lineage>
        <taxon>Bacteria</taxon>
        <taxon>Pseudomonadati</taxon>
        <taxon>Pseudomonadota</taxon>
        <taxon>Betaproteobacteria</taxon>
        <taxon>Burkholderiales</taxon>
        <taxon>Oxalobacteraceae</taxon>
        <taxon>Telluria group</taxon>
        <taxon>Duganella</taxon>
    </lineage>
</organism>
<gene>
    <name evidence="2" type="ORF">KVP70_13590</name>
    <name evidence="3" type="ORF">L1274_000715</name>
</gene>
<evidence type="ECO:0000313" key="3">
    <source>
        <dbReference type="EMBL" id="MCP2007027.1"/>
    </source>
</evidence>
<dbReference type="AlphaFoldDB" id="A0AA41H8T8"/>
<evidence type="ECO:0000259" key="1">
    <source>
        <dbReference type="Pfam" id="PF13223"/>
    </source>
</evidence>
<keyword evidence="5" id="KW-1185">Reference proteome</keyword>
<evidence type="ECO:0000313" key="4">
    <source>
        <dbReference type="Proteomes" id="UP001155901"/>
    </source>
</evidence>
<accession>A0AA41H8T8</accession>
<feature type="domain" description="DUF4031" evidence="1">
    <location>
        <begin position="3"/>
        <end position="86"/>
    </location>
</feature>
<dbReference type="EMBL" id="JAHTGR010000006">
    <property type="protein sequence ID" value="MBV6321976.1"/>
    <property type="molecule type" value="Genomic_DNA"/>
</dbReference>
<dbReference type="Pfam" id="PF13223">
    <property type="entry name" value="DUF4031"/>
    <property type="match status" value="1"/>
</dbReference>
<comment type="caution">
    <text evidence="2">The sequence shown here is derived from an EMBL/GenBank/DDBJ whole genome shotgun (WGS) entry which is preliminary data.</text>
</comment>
<dbReference type="Proteomes" id="UP001155901">
    <property type="component" value="Unassembled WGS sequence"/>
</dbReference>
<dbReference type="InterPro" id="IPR025109">
    <property type="entry name" value="DUF4031"/>
</dbReference>
<proteinExistence type="predicted"/>
<evidence type="ECO:0000313" key="5">
    <source>
        <dbReference type="Proteomes" id="UP001162889"/>
    </source>
</evidence>
<dbReference type="Proteomes" id="UP001162889">
    <property type="component" value="Unassembled WGS sequence"/>
</dbReference>
<dbReference type="EMBL" id="JALJZU010000001">
    <property type="protein sequence ID" value="MCP2007027.1"/>
    <property type="molecule type" value="Genomic_DNA"/>
</dbReference>
<protein>
    <submittedName>
        <fullName evidence="2">DUF4031 domain-containing protein</fullName>
    </submittedName>
</protein>
<name>A0AA41H8T8_9BURK</name>
<sequence length="108" mass="12027">MAIYVDNLEPWGWVLRGRKVDSCHMFTDQVDLFDLHAMAAAIGMRRSWFQDKRAAPHYDLVASRRADAIARGAVPLDRAASAAIWKARRDLLAASDAPGQVPVRETPP</sequence>
<dbReference type="RefSeq" id="WP_217942761.1">
    <property type="nucleotide sequence ID" value="NZ_JAHTGR010000006.1"/>
</dbReference>
<reference evidence="2" key="1">
    <citation type="submission" date="2021-07" db="EMBL/GenBank/DDBJ databases">
        <title>Characterization of violacein-producing bacteria and related species.</title>
        <authorList>
            <person name="Wilson H.S."/>
            <person name="De Leon M.E."/>
        </authorList>
    </citation>
    <scope>NUCLEOTIDE SEQUENCE</scope>
    <source>
        <strain evidence="2">HSC-15S17</strain>
    </source>
</reference>
<evidence type="ECO:0000313" key="2">
    <source>
        <dbReference type="EMBL" id="MBV6321976.1"/>
    </source>
</evidence>